<dbReference type="EMBL" id="BGZK01000557">
    <property type="protein sequence ID" value="GBP50039.1"/>
    <property type="molecule type" value="Genomic_DNA"/>
</dbReference>
<evidence type="ECO:0000313" key="1">
    <source>
        <dbReference type="EMBL" id="GBP50039.1"/>
    </source>
</evidence>
<reference evidence="1 2" key="1">
    <citation type="journal article" date="2019" name="Commun. Biol.">
        <title>The bagworm genome reveals a unique fibroin gene that provides high tensile strength.</title>
        <authorList>
            <person name="Kono N."/>
            <person name="Nakamura H."/>
            <person name="Ohtoshi R."/>
            <person name="Tomita M."/>
            <person name="Numata K."/>
            <person name="Arakawa K."/>
        </authorList>
    </citation>
    <scope>NUCLEOTIDE SEQUENCE [LARGE SCALE GENOMIC DNA]</scope>
</reference>
<protein>
    <submittedName>
        <fullName evidence="1">Uncharacterized protein</fullName>
    </submittedName>
</protein>
<dbReference type="Proteomes" id="UP000299102">
    <property type="component" value="Unassembled WGS sequence"/>
</dbReference>
<comment type="caution">
    <text evidence="1">The sequence shown here is derived from an EMBL/GenBank/DDBJ whole genome shotgun (WGS) entry which is preliminary data.</text>
</comment>
<keyword evidence="2" id="KW-1185">Reference proteome</keyword>
<evidence type="ECO:0000313" key="2">
    <source>
        <dbReference type="Proteomes" id="UP000299102"/>
    </source>
</evidence>
<name>A0A4C1WI53_EUMVA</name>
<organism evidence="1 2">
    <name type="scientific">Eumeta variegata</name>
    <name type="common">Bagworm moth</name>
    <name type="synonym">Eumeta japonica</name>
    <dbReference type="NCBI Taxonomy" id="151549"/>
    <lineage>
        <taxon>Eukaryota</taxon>
        <taxon>Metazoa</taxon>
        <taxon>Ecdysozoa</taxon>
        <taxon>Arthropoda</taxon>
        <taxon>Hexapoda</taxon>
        <taxon>Insecta</taxon>
        <taxon>Pterygota</taxon>
        <taxon>Neoptera</taxon>
        <taxon>Endopterygota</taxon>
        <taxon>Lepidoptera</taxon>
        <taxon>Glossata</taxon>
        <taxon>Ditrysia</taxon>
        <taxon>Tineoidea</taxon>
        <taxon>Psychidae</taxon>
        <taxon>Oiketicinae</taxon>
        <taxon>Eumeta</taxon>
    </lineage>
</organism>
<accession>A0A4C1WI53</accession>
<gene>
    <name evidence="1" type="ORF">EVAR_39615_1</name>
</gene>
<dbReference type="AlphaFoldDB" id="A0A4C1WI53"/>
<proteinExistence type="predicted"/>
<sequence>MEMSANDAIMKRGCSMQLMGSQQILQTRVLYHYISCCTIITVTLSGEQLVVSRSSSVLDTNTTGSADERSLQKQFSVYGNPCLIQS</sequence>